<sequence length="329" mass="36294">MTNTPTARTADTESTKERQRENGSREQENCPECAGPLVVREDDGETVCDDCGLVTREGALDSGPEWRAYDAAERDEKSRVGAPSTELLHDRGLSTTIGWDDRDANGRTLGSRKRRKLARLRLWDERFRTKDAHDRNLKHALGEIDRMASALGLPDPVRETACVTYRRALNDDLLPGRSIEGMATAALYAAARLDGVARSIDEVTAVSRVGGMEVKRTYRYLSRELELEVPPTHPAEYLGRFASDLDCTDETERRARELVDAATDRGVHSGKHPVGIAASALYAAATLTDEEVTQYEVSDVANVSEVTIRNRYREVLEAAATEGVADDDS</sequence>
<dbReference type="Proteomes" id="UP000263012">
    <property type="component" value="Chromosome"/>
</dbReference>
<keyword evidence="3 10" id="KW-0479">Metal-binding</keyword>
<evidence type="ECO:0000313" key="15">
    <source>
        <dbReference type="EMBL" id="AUX10651.1"/>
    </source>
</evidence>
<dbReference type="Pfam" id="PF08271">
    <property type="entry name" value="Zn_Ribbon_TF"/>
    <property type="match status" value="1"/>
</dbReference>
<feature type="compositionally biased region" description="Basic and acidic residues" evidence="12">
    <location>
        <begin position="10"/>
        <end position="28"/>
    </location>
</feature>
<dbReference type="InterPro" id="IPR023484">
    <property type="entry name" value="TFIIB_arc"/>
</dbReference>
<keyword evidence="5 11" id="KW-0863">Zinc-finger</keyword>
<dbReference type="PROSITE" id="PS51134">
    <property type="entry name" value="ZF_TFIIB"/>
    <property type="match status" value="1"/>
</dbReference>
<dbReference type="PROSITE" id="PS00782">
    <property type="entry name" value="TFIIB"/>
    <property type="match status" value="2"/>
</dbReference>
<dbReference type="GO" id="GO:0070897">
    <property type="term" value="P:transcription preinitiation complex assembly"/>
    <property type="evidence" value="ECO:0007669"/>
    <property type="project" value="InterPro"/>
</dbReference>
<dbReference type="GeneID" id="37879407"/>
<feature type="domain" description="GATA-type" evidence="13">
    <location>
        <begin position="21"/>
        <end position="56"/>
    </location>
</feature>
<dbReference type="Gene3D" id="1.10.472.10">
    <property type="entry name" value="Cyclin-like"/>
    <property type="match status" value="1"/>
</dbReference>
<dbReference type="RefSeq" id="WP_119821163.1">
    <property type="nucleotide sequence ID" value="NZ_CP025066.1"/>
</dbReference>
<dbReference type="InterPro" id="IPR000812">
    <property type="entry name" value="TFIIB"/>
</dbReference>
<feature type="binding site" evidence="10">
    <location>
        <position position="33"/>
    </location>
    <ligand>
        <name>Zn(2+)</name>
        <dbReference type="ChEBI" id="CHEBI:29105"/>
    </ligand>
</feature>
<comment type="function">
    <text evidence="9 10">Stabilizes TBP binding to an archaeal box-A promoter. Also responsible for recruiting RNA polymerase II to the pre-initiation complex (DNA-TBP-TFIIB).</text>
</comment>
<dbReference type="InterPro" id="IPR000679">
    <property type="entry name" value="Znf_GATA"/>
</dbReference>
<keyword evidence="16" id="KW-1185">Reference proteome</keyword>
<dbReference type="InterPro" id="IPR013137">
    <property type="entry name" value="Znf_TFIIB"/>
</dbReference>
<dbReference type="GO" id="GO:0003700">
    <property type="term" value="F:DNA-binding transcription factor activity"/>
    <property type="evidence" value="ECO:0007669"/>
    <property type="project" value="UniProtKB-UniRule"/>
</dbReference>
<keyword evidence="8 10" id="KW-0804">Transcription</keyword>
<dbReference type="InterPro" id="IPR023486">
    <property type="entry name" value="TFIIB_CS"/>
</dbReference>
<evidence type="ECO:0000256" key="4">
    <source>
        <dbReference type="ARBA" id="ARBA00022737"/>
    </source>
</evidence>
<dbReference type="InterPro" id="IPR013150">
    <property type="entry name" value="TFIIB_cyclin"/>
</dbReference>
<dbReference type="PRINTS" id="PR00685">
    <property type="entry name" value="TIFACTORIIB"/>
</dbReference>
<dbReference type="OrthoDB" id="7429at2157"/>
<dbReference type="AlphaFoldDB" id="A0A343TNH9"/>
<dbReference type="PROSITE" id="PS50114">
    <property type="entry name" value="GATA_ZN_FINGER_2"/>
    <property type="match status" value="1"/>
</dbReference>
<dbReference type="FunFam" id="1.10.472.10:FF:000023">
    <property type="entry name" value="Transcription initiation factor IIB"/>
    <property type="match status" value="1"/>
</dbReference>
<evidence type="ECO:0000256" key="7">
    <source>
        <dbReference type="ARBA" id="ARBA00023015"/>
    </source>
</evidence>
<feature type="region of interest" description="Disordered" evidence="12">
    <location>
        <begin position="1"/>
        <end position="32"/>
    </location>
</feature>
<feature type="repeat" description="2" evidence="10">
    <location>
        <begin position="236"/>
        <end position="317"/>
    </location>
</feature>
<dbReference type="SMART" id="SM00385">
    <property type="entry name" value="CYCLIN"/>
    <property type="match status" value="2"/>
</dbReference>
<keyword evidence="6 10" id="KW-0862">Zinc</keyword>
<evidence type="ECO:0000256" key="3">
    <source>
        <dbReference type="ARBA" id="ARBA00022723"/>
    </source>
</evidence>
<keyword evidence="15" id="KW-0648">Protein biosynthesis</keyword>
<evidence type="ECO:0000256" key="11">
    <source>
        <dbReference type="PROSITE-ProRule" id="PRU00469"/>
    </source>
</evidence>
<dbReference type="InterPro" id="IPR013763">
    <property type="entry name" value="Cyclin-like_dom"/>
</dbReference>
<dbReference type="Gene3D" id="1.10.472.170">
    <property type="match status" value="1"/>
</dbReference>
<evidence type="ECO:0000256" key="8">
    <source>
        <dbReference type="ARBA" id="ARBA00023163"/>
    </source>
</evidence>
<keyword evidence="15" id="KW-0396">Initiation factor</keyword>
<feature type="binding site" evidence="10">
    <location>
        <position position="30"/>
    </location>
    <ligand>
        <name>Zn(2+)</name>
        <dbReference type="ChEBI" id="CHEBI:29105"/>
    </ligand>
</feature>
<dbReference type="GO" id="GO:0008270">
    <property type="term" value="F:zinc ion binding"/>
    <property type="evidence" value="ECO:0007669"/>
    <property type="project" value="UniProtKB-UniRule"/>
</dbReference>
<reference evidence="16" key="1">
    <citation type="submission" date="2017-11" db="EMBL/GenBank/DDBJ databases">
        <title>Phenotypic and genomic properties of facultatively anaerobic sulfur-reducing natronoarchaea from hypersaline soda lakes.</title>
        <authorList>
            <person name="Sorokin D.Y."/>
            <person name="Kublanov I.V."/>
            <person name="Roman P."/>
            <person name="Sinninghe Damste J.S."/>
            <person name="Golyshin P.N."/>
            <person name="Rojo D."/>
            <person name="Ciordia S."/>
            <person name="Mena M.D.C."/>
            <person name="Ferrer M."/>
            <person name="Messina E."/>
            <person name="Smedile F."/>
            <person name="La Spada G."/>
            <person name="La Cono V."/>
            <person name="Yakimov M.M."/>
        </authorList>
    </citation>
    <scope>NUCLEOTIDE SEQUENCE [LARGE SCALE GENOMIC DNA]</scope>
    <source>
        <strain evidence="16">AArc-Sl</strain>
    </source>
</reference>
<feature type="repeat" description="1" evidence="10">
    <location>
        <begin position="142"/>
        <end position="225"/>
    </location>
</feature>
<dbReference type="InterPro" id="IPR036915">
    <property type="entry name" value="Cyclin-like_sf"/>
</dbReference>
<evidence type="ECO:0000259" key="14">
    <source>
        <dbReference type="PROSITE" id="PS51134"/>
    </source>
</evidence>
<dbReference type="GO" id="GO:0097550">
    <property type="term" value="C:transcription preinitiation complex"/>
    <property type="evidence" value="ECO:0007669"/>
    <property type="project" value="TreeGrafter"/>
</dbReference>
<feature type="binding site" evidence="10">
    <location>
        <position position="51"/>
    </location>
    <ligand>
        <name>Zn(2+)</name>
        <dbReference type="ChEBI" id="CHEBI:29105"/>
    </ligand>
</feature>
<evidence type="ECO:0000256" key="5">
    <source>
        <dbReference type="ARBA" id="ARBA00022771"/>
    </source>
</evidence>
<evidence type="ECO:0000256" key="2">
    <source>
        <dbReference type="ARBA" id="ARBA00013932"/>
    </source>
</evidence>
<proteinExistence type="inferred from homology"/>
<dbReference type="Pfam" id="PF00382">
    <property type="entry name" value="TFIIB"/>
    <property type="match status" value="2"/>
</dbReference>
<dbReference type="GO" id="GO:0017025">
    <property type="term" value="F:TBP-class protein binding"/>
    <property type="evidence" value="ECO:0007669"/>
    <property type="project" value="InterPro"/>
</dbReference>
<evidence type="ECO:0000256" key="12">
    <source>
        <dbReference type="SAM" id="MobiDB-lite"/>
    </source>
</evidence>
<dbReference type="SUPFAM" id="SSF47954">
    <property type="entry name" value="Cyclin-like"/>
    <property type="match status" value="2"/>
</dbReference>
<evidence type="ECO:0000256" key="6">
    <source>
        <dbReference type="ARBA" id="ARBA00022833"/>
    </source>
</evidence>
<evidence type="ECO:0000256" key="9">
    <source>
        <dbReference type="ARBA" id="ARBA00053882"/>
    </source>
</evidence>
<evidence type="ECO:0000256" key="10">
    <source>
        <dbReference type="HAMAP-Rule" id="MF_00383"/>
    </source>
</evidence>
<name>A0A343TNH9_9EURY</name>
<keyword evidence="7 10" id="KW-0805">Transcription regulation</keyword>
<dbReference type="GO" id="GO:0003743">
    <property type="term" value="F:translation initiation factor activity"/>
    <property type="evidence" value="ECO:0007669"/>
    <property type="project" value="UniProtKB-KW"/>
</dbReference>
<gene>
    <name evidence="15" type="primary">tfb2</name>
    <name evidence="10" type="synonym">tfb</name>
    <name evidence="15" type="ORF">AArcSl_3040</name>
</gene>
<dbReference type="FunFam" id="1.10.472.170:FF:000001">
    <property type="entry name" value="Transcription initiation factor IIB"/>
    <property type="match status" value="1"/>
</dbReference>
<dbReference type="HAMAP" id="MF_00383">
    <property type="entry name" value="TF2B_arch"/>
    <property type="match status" value="1"/>
</dbReference>
<dbReference type="EMBL" id="CP025066">
    <property type="protein sequence ID" value="AUX10651.1"/>
    <property type="molecule type" value="Genomic_DNA"/>
</dbReference>
<evidence type="ECO:0000256" key="1">
    <source>
        <dbReference type="ARBA" id="ARBA00010857"/>
    </source>
</evidence>
<keyword evidence="4 10" id="KW-0677">Repeat</keyword>
<dbReference type="PANTHER" id="PTHR11618">
    <property type="entry name" value="TRANSCRIPTION INITIATION FACTOR IIB-RELATED"/>
    <property type="match status" value="1"/>
</dbReference>
<feature type="binding site" evidence="10">
    <location>
        <position position="48"/>
    </location>
    <ligand>
        <name>Zn(2+)</name>
        <dbReference type="ChEBI" id="CHEBI:29105"/>
    </ligand>
</feature>
<organism evidence="15 16">
    <name type="scientific">Halalkaliarchaeum desulfuricum</name>
    <dbReference type="NCBI Taxonomy" id="2055893"/>
    <lineage>
        <taxon>Archaea</taxon>
        <taxon>Methanobacteriati</taxon>
        <taxon>Methanobacteriota</taxon>
        <taxon>Stenosarchaea group</taxon>
        <taxon>Halobacteria</taxon>
        <taxon>Halobacteriales</taxon>
        <taxon>Haloferacaceae</taxon>
        <taxon>Halalkaliarchaeum</taxon>
    </lineage>
</organism>
<comment type="similarity">
    <text evidence="1 10">Belongs to the TFIIB family.</text>
</comment>
<accession>A0A343TNH9</accession>
<dbReference type="PANTHER" id="PTHR11618:SF13">
    <property type="entry name" value="TRANSCRIPTION INITIATION FACTOR IIB"/>
    <property type="match status" value="1"/>
</dbReference>
<dbReference type="SUPFAM" id="SSF57783">
    <property type="entry name" value="Zinc beta-ribbon"/>
    <property type="match status" value="1"/>
</dbReference>
<protein>
    <recommendedName>
        <fullName evidence="2 10">Transcription initiation factor IIB</fullName>
        <shortName evidence="10">TFIIB</shortName>
    </recommendedName>
</protein>
<dbReference type="GO" id="GO:0043565">
    <property type="term" value="F:sequence-specific DNA binding"/>
    <property type="evidence" value="ECO:0007669"/>
    <property type="project" value="InterPro"/>
</dbReference>
<dbReference type="KEGG" id="hdf:AArcSl_3040"/>
<evidence type="ECO:0000259" key="13">
    <source>
        <dbReference type="PROSITE" id="PS50114"/>
    </source>
</evidence>
<evidence type="ECO:0000313" key="16">
    <source>
        <dbReference type="Proteomes" id="UP000263012"/>
    </source>
</evidence>
<feature type="domain" description="TFIIB-type" evidence="14">
    <location>
        <begin position="26"/>
        <end position="56"/>
    </location>
</feature>